<evidence type="ECO:0000313" key="1">
    <source>
        <dbReference type="EMBL" id="KAK2574753.1"/>
    </source>
</evidence>
<feature type="non-terminal residue" evidence="1">
    <location>
        <position position="1"/>
    </location>
</feature>
<reference evidence="1" key="1">
    <citation type="submission" date="2021-08" db="EMBL/GenBank/DDBJ databases">
        <authorList>
            <person name="Misof B."/>
            <person name="Oliver O."/>
            <person name="Podsiadlowski L."/>
            <person name="Donath A."/>
            <person name="Peters R."/>
            <person name="Mayer C."/>
            <person name="Rust J."/>
            <person name="Gunkel S."/>
            <person name="Lesny P."/>
            <person name="Martin S."/>
            <person name="Oeyen J.P."/>
            <person name="Petersen M."/>
            <person name="Panagiotis P."/>
            <person name="Wilbrandt J."/>
            <person name="Tanja T."/>
        </authorList>
    </citation>
    <scope>NUCLEOTIDE SEQUENCE</scope>
    <source>
        <strain evidence="1">GBR_01_08_01A</strain>
        <tissue evidence="1">Thorax + abdomen</tissue>
    </source>
</reference>
<organism evidence="1 2">
    <name type="scientific">Odynerus spinipes</name>
    <dbReference type="NCBI Taxonomy" id="1348599"/>
    <lineage>
        <taxon>Eukaryota</taxon>
        <taxon>Metazoa</taxon>
        <taxon>Ecdysozoa</taxon>
        <taxon>Arthropoda</taxon>
        <taxon>Hexapoda</taxon>
        <taxon>Insecta</taxon>
        <taxon>Pterygota</taxon>
        <taxon>Neoptera</taxon>
        <taxon>Endopterygota</taxon>
        <taxon>Hymenoptera</taxon>
        <taxon>Apocrita</taxon>
        <taxon>Aculeata</taxon>
        <taxon>Vespoidea</taxon>
        <taxon>Vespidae</taxon>
        <taxon>Eumeninae</taxon>
        <taxon>Odynerus</taxon>
    </lineage>
</organism>
<name>A0AAD9R7W2_9HYME</name>
<evidence type="ECO:0000313" key="2">
    <source>
        <dbReference type="Proteomes" id="UP001258017"/>
    </source>
</evidence>
<sequence length="150" mass="16850">MIFCSPVRISTRLKLLLGMQDAKTSGIPLDPGHVKIRDSGTPMQENKKYQQLIGALLYIAVNTRPDIAASVTILSQYNKQPTEVDWTEAKRVARYLKGTRDKRLLLGGHSETRELIGYADANWAEDKIDRKSNSGYLFQYCGASISWGCR</sequence>
<dbReference type="AlphaFoldDB" id="A0AAD9R7W2"/>
<gene>
    <name evidence="1" type="ORF">KPH14_013019</name>
</gene>
<comment type="caution">
    <text evidence="1">The sequence shown here is derived from an EMBL/GenBank/DDBJ whole genome shotgun (WGS) entry which is preliminary data.</text>
</comment>
<dbReference type="EMBL" id="JAIFRP010005040">
    <property type="protein sequence ID" value="KAK2574753.1"/>
    <property type="molecule type" value="Genomic_DNA"/>
</dbReference>
<keyword evidence="2" id="KW-1185">Reference proteome</keyword>
<reference evidence="1" key="2">
    <citation type="journal article" date="2023" name="Commun. Biol.">
        <title>Intrasexual cuticular hydrocarbon dimorphism in a wasp sheds light on hydrocarbon biosynthesis genes in Hymenoptera.</title>
        <authorList>
            <person name="Moris V.C."/>
            <person name="Podsiadlowski L."/>
            <person name="Martin S."/>
            <person name="Oeyen J.P."/>
            <person name="Donath A."/>
            <person name="Petersen M."/>
            <person name="Wilbrandt J."/>
            <person name="Misof B."/>
            <person name="Liedtke D."/>
            <person name="Thamm M."/>
            <person name="Scheiner R."/>
            <person name="Schmitt T."/>
            <person name="Niehuis O."/>
        </authorList>
    </citation>
    <scope>NUCLEOTIDE SEQUENCE</scope>
    <source>
        <strain evidence="1">GBR_01_08_01A</strain>
    </source>
</reference>
<dbReference type="PANTHER" id="PTHR11439:SF440">
    <property type="entry name" value="INTEGRASE CATALYTIC DOMAIN-CONTAINING PROTEIN"/>
    <property type="match status" value="1"/>
</dbReference>
<dbReference type="Proteomes" id="UP001258017">
    <property type="component" value="Unassembled WGS sequence"/>
</dbReference>
<accession>A0AAD9R7W2</accession>
<protein>
    <submittedName>
        <fullName evidence="1">Uncharacterized protein</fullName>
    </submittedName>
</protein>
<proteinExistence type="predicted"/>
<dbReference type="PANTHER" id="PTHR11439">
    <property type="entry name" value="GAG-POL-RELATED RETROTRANSPOSON"/>
    <property type="match status" value="1"/>
</dbReference>